<gene>
    <name evidence="1" type="ORF">N0V93_008920</name>
</gene>
<sequence length="182" mass="20959">MFHQHGTGEIILIHEARAWIGAQTEWKCLDGAAILNRDIPCIVDGQGDASAQDRARNNLIADISMEITITKRVITSRGTVEGLDLNEFYLKDQAFTPKRYFARLESGTFMTTMEEKLKAIPPWTPRFKYRLSFDTSPYPQSEDWKDFDEDEQYLLPQPFLPYSEWKEFCSVQLPGEAQAESK</sequence>
<dbReference type="OrthoDB" id="2935237at2759"/>
<proteinExistence type="predicted"/>
<dbReference type="EMBL" id="JAPEVB010000006">
    <property type="protein sequence ID" value="KAJ4386029.1"/>
    <property type="molecule type" value="Genomic_DNA"/>
</dbReference>
<keyword evidence="2" id="KW-1185">Reference proteome</keyword>
<dbReference type="Proteomes" id="UP001140453">
    <property type="component" value="Unassembled WGS sequence"/>
</dbReference>
<evidence type="ECO:0000313" key="1">
    <source>
        <dbReference type="EMBL" id="KAJ4386029.1"/>
    </source>
</evidence>
<protein>
    <submittedName>
        <fullName evidence="1">Uncharacterized protein</fullName>
    </submittedName>
</protein>
<name>A0A9W8YIQ4_9PEZI</name>
<comment type="caution">
    <text evidence="1">The sequence shown here is derived from an EMBL/GenBank/DDBJ whole genome shotgun (WGS) entry which is preliminary data.</text>
</comment>
<evidence type="ECO:0000313" key="2">
    <source>
        <dbReference type="Proteomes" id="UP001140453"/>
    </source>
</evidence>
<accession>A0A9W8YIQ4</accession>
<organism evidence="1 2">
    <name type="scientific">Gnomoniopsis smithogilvyi</name>
    <dbReference type="NCBI Taxonomy" id="1191159"/>
    <lineage>
        <taxon>Eukaryota</taxon>
        <taxon>Fungi</taxon>
        <taxon>Dikarya</taxon>
        <taxon>Ascomycota</taxon>
        <taxon>Pezizomycotina</taxon>
        <taxon>Sordariomycetes</taxon>
        <taxon>Sordariomycetidae</taxon>
        <taxon>Diaporthales</taxon>
        <taxon>Gnomoniaceae</taxon>
        <taxon>Gnomoniopsis</taxon>
    </lineage>
</organism>
<reference evidence="1" key="1">
    <citation type="submission" date="2022-10" db="EMBL/GenBank/DDBJ databases">
        <title>Tapping the CABI collections for fungal endophytes: first genome assemblies for Collariella, Neodidymelliopsis, Ascochyta clinopodiicola, Didymella pomorum, Didymosphaeria variabile, Neocosmospora piperis and Neocucurbitaria cava.</title>
        <authorList>
            <person name="Hill R."/>
        </authorList>
    </citation>
    <scope>NUCLEOTIDE SEQUENCE</scope>
    <source>
        <strain evidence="1">IMI 355082</strain>
    </source>
</reference>
<dbReference type="AlphaFoldDB" id="A0A9W8YIQ4"/>